<feature type="region of interest" description="Disordered" evidence="1">
    <location>
        <begin position="1"/>
        <end position="83"/>
    </location>
</feature>
<dbReference type="AlphaFoldDB" id="A0A5B7JMV7"/>
<sequence length="162" mass="17460">MGAGVPLQGNYSWGGGGATLLPPANPGERRCRKRSPQPCPGGQRAPGLLWRTSKPRHDALHDGQGGRPQEAGGADRTPVEDEVQDVPYFSPVKNEVMGPEGRQQGLVALVCSGRRLDEDGVDHPASTPPWARSLTTGHALLFPQRKSLRKPTLQTCTPAYYF</sequence>
<protein>
    <submittedName>
        <fullName evidence="2">Uncharacterized protein</fullName>
    </submittedName>
</protein>
<accession>A0A5B7JMV7</accession>
<evidence type="ECO:0000313" key="2">
    <source>
        <dbReference type="EMBL" id="MPC99301.1"/>
    </source>
</evidence>
<organism evidence="2 3">
    <name type="scientific">Portunus trituberculatus</name>
    <name type="common">Swimming crab</name>
    <name type="synonym">Neptunus trituberculatus</name>
    <dbReference type="NCBI Taxonomy" id="210409"/>
    <lineage>
        <taxon>Eukaryota</taxon>
        <taxon>Metazoa</taxon>
        <taxon>Ecdysozoa</taxon>
        <taxon>Arthropoda</taxon>
        <taxon>Crustacea</taxon>
        <taxon>Multicrustacea</taxon>
        <taxon>Malacostraca</taxon>
        <taxon>Eumalacostraca</taxon>
        <taxon>Eucarida</taxon>
        <taxon>Decapoda</taxon>
        <taxon>Pleocyemata</taxon>
        <taxon>Brachyura</taxon>
        <taxon>Eubrachyura</taxon>
        <taxon>Portunoidea</taxon>
        <taxon>Portunidae</taxon>
        <taxon>Portuninae</taxon>
        <taxon>Portunus</taxon>
    </lineage>
</organism>
<proteinExistence type="predicted"/>
<gene>
    <name evidence="2" type="ORF">E2C01_094707</name>
</gene>
<dbReference type="EMBL" id="VSRR010117764">
    <property type="protein sequence ID" value="MPC99301.1"/>
    <property type="molecule type" value="Genomic_DNA"/>
</dbReference>
<dbReference type="Proteomes" id="UP000324222">
    <property type="component" value="Unassembled WGS sequence"/>
</dbReference>
<reference evidence="2 3" key="1">
    <citation type="submission" date="2019-05" db="EMBL/GenBank/DDBJ databases">
        <title>Another draft genome of Portunus trituberculatus and its Hox gene families provides insights of decapod evolution.</title>
        <authorList>
            <person name="Jeong J.-H."/>
            <person name="Song I."/>
            <person name="Kim S."/>
            <person name="Choi T."/>
            <person name="Kim D."/>
            <person name="Ryu S."/>
            <person name="Kim W."/>
        </authorList>
    </citation>
    <scope>NUCLEOTIDE SEQUENCE [LARGE SCALE GENOMIC DNA]</scope>
    <source>
        <tissue evidence="2">Muscle</tissue>
    </source>
</reference>
<keyword evidence="3" id="KW-1185">Reference proteome</keyword>
<evidence type="ECO:0000313" key="3">
    <source>
        <dbReference type="Proteomes" id="UP000324222"/>
    </source>
</evidence>
<evidence type="ECO:0000256" key="1">
    <source>
        <dbReference type="SAM" id="MobiDB-lite"/>
    </source>
</evidence>
<name>A0A5B7JMV7_PORTR</name>
<comment type="caution">
    <text evidence="2">The sequence shown here is derived from an EMBL/GenBank/DDBJ whole genome shotgun (WGS) entry which is preliminary data.</text>
</comment>